<evidence type="ECO:0000313" key="6">
    <source>
        <dbReference type="EMBL" id="MBP3966663.1"/>
    </source>
</evidence>
<evidence type="ECO:0000256" key="1">
    <source>
        <dbReference type="ARBA" id="ARBA00004141"/>
    </source>
</evidence>
<sequence length="117" mass="12508">MNIALWIIQGVAALGFVYSGWLKAVQYEQAKAAWGWVKDVPRSFVFLIGIAELIGAVGLILPQATDIAPVLTPIAAAALAVIVLCGALFHIGRKEYREIGVNAVFIALALLVAFGRF</sequence>
<comment type="caution">
    <text evidence="6">The sequence shown here is derived from an EMBL/GenBank/DDBJ whole genome shotgun (WGS) entry which is preliminary data.</text>
</comment>
<evidence type="ECO:0000313" key="7">
    <source>
        <dbReference type="Proteomes" id="UP000673394"/>
    </source>
</evidence>
<protein>
    <submittedName>
        <fullName evidence="6">DoxX family protein</fullName>
    </submittedName>
</protein>
<dbReference type="InterPro" id="IPR032808">
    <property type="entry name" value="DoxX"/>
</dbReference>
<dbReference type="RefSeq" id="WP_210663914.1">
    <property type="nucleotide sequence ID" value="NZ_JAGKSP010000021.1"/>
</dbReference>
<evidence type="ECO:0000256" key="3">
    <source>
        <dbReference type="ARBA" id="ARBA00022989"/>
    </source>
</evidence>
<feature type="transmembrane region" description="Helical" evidence="5">
    <location>
        <begin position="70"/>
        <end position="92"/>
    </location>
</feature>
<dbReference type="Pfam" id="PF13564">
    <property type="entry name" value="DoxX_2"/>
    <property type="match status" value="1"/>
</dbReference>
<comment type="subcellular location">
    <subcellularLocation>
        <location evidence="1">Membrane</location>
        <topology evidence="1">Multi-pass membrane protein</topology>
    </subcellularLocation>
</comment>
<feature type="transmembrane region" description="Helical" evidence="5">
    <location>
        <begin position="44"/>
        <end position="64"/>
    </location>
</feature>
<feature type="transmembrane region" description="Helical" evidence="5">
    <location>
        <begin position="6"/>
        <end position="24"/>
    </location>
</feature>
<gene>
    <name evidence="6" type="ORF">I8J30_28665</name>
</gene>
<keyword evidence="7" id="KW-1185">Reference proteome</keyword>
<evidence type="ECO:0000256" key="2">
    <source>
        <dbReference type="ARBA" id="ARBA00022692"/>
    </source>
</evidence>
<dbReference type="Proteomes" id="UP000673394">
    <property type="component" value="Unassembled WGS sequence"/>
</dbReference>
<name>A0ABS5CLB6_9BACL</name>
<keyword evidence="2 5" id="KW-0812">Transmembrane</keyword>
<evidence type="ECO:0000256" key="4">
    <source>
        <dbReference type="ARBA" id="ARBA00023136"/>
    </source>
</evidence>
<proteinExistence type="predicted"/>
<accession>A0ABS5CLB6</accession>
<keyword evidence="3 5" id="KW-1133">Transmembrane helix</keyword>
<keyword evidence="4 5" id="KW-0472">Membrane</keyword>
<evidence type="ECO:0000256" key="5">
    <source>
        <dbReference type="SAM" id="Phobius"/>
    </source>
</evidence>
<dbReference type="EMBL" id="JAGKSP010000021">
    <property type="protein sequence ID" value="MBP3966663.1"/>
    <property type="molecule type" value="Genomic_DNA"/>
</dbReference>
<reference evidence="6 7" key="1">
    <citation type="submission" date="2021-04" db="EMBL/GenBank/DDBJ databases">
        <title>Paenibacillus sp. DLE-14 whole genome sequence.</title>
        <authorList>
            <person name="Ham Y.J."/>
        </authorList>
    </citation>
    <scope>NUCLEOTIDE SEQUENCE [LARGE SCALE GENOMIC DNA]</scope>
    <source>
        <strain evidence="6 7">DLE-14</strain>
    </source>
</reference>
<organism evidence="6 7">
    <name type="scientific">Paenibacillus lignilyticus</name>
    <dbReference type="NCBI Taxonomy" id="1172615"/>
    <lineage>
        <taxon>Bacteria</taxon>
        <taxon>Bacillati</taxon>
        <taxon>Bacillota</taxon>
        <taxon>Bacilli</taxon>
        <taxon>Bacillales</taxon>
        <taxon>Paenibacillaceae</taxon>
        <taxon>Paenibacillus</taxon>
    </lineage>
</organism>
<feature type="transmembrane region" description="Helical" evidence="5">
    <location>
        <begin position="99"/>
        <end position="115"/>
    </location>
</feature>